<proteinExistence type="predicted"/>
<dbReference type="EMBL" id="DVFI01000124">
    <property type="protein sequence ID" value="HIQ63760.1"/>
    <property type="molecule type" value="Genomic_DNA"/>
</dbReference>
<dbReference type="AlphaFoldDB" id="A0A9D0YXN2"/>
<evidence type="ECO:0000313" key="3">
    <source>
        <dbReference type="Proteomes" id="UP000886819"/>
    </source>
</evidence>
<evidence type="ECO:0000256" key="1">
    <source>
        <dbReference type="SAM" id="SignalP"/>
    </source>
</evidence>
<feature type="chain" id="PRO_5039588067" description="SH3 domain-containing protein" evidence="1">
    <location>
        <begin position="24"/>
        <end position="341"/>
    </location>
</feature>
<dbReference type="InterPro" id="IPR058087">
    <property type="entry name" value="XAC2610_dom"/>
</dbReference>
<gene>
    <name evidence="2" type="ORF">IAA66_09300</name>
</gene>
<evidence type="ECO:0008006" key="4">
    <source>
        <dbReference type="Google" id="ProtNLM"/>
    </source>
</evidence>
<reference evidence="2" key="1">
    <citation type="submission" date="2020-10" db="EMBL/GenBank/DDBJ databases">
        <authorList>
            <person name="Gilroy R."/>
        </authorList>
    </citation>
    <scope>NUCLEOTIDE SEQUENCE</scope>
    <source>
        <strain evidence="2">ChiHile30-977</strain>
    </source>
</reference>
<organism evidence="2 3">
    <name type="scientific">Candidatus Avichristensenella intestinipullorum</name>
    <dbReference type="NCBI Taxonomy" id="2840693"/>
    <lineage>
        <taxon>Bacteria</taxon>
        <taxon>Bacillati</taxon>
        <taxon>Bacillota</taxon>
        <taxon>Clostridia</taxon>
        <taxon>Candidatus Avichristensenella</taxon>
    </lineage>
</organism>
<comment type="caution">
    <text evidence="2">The sequence shown here is derived from an EMBL/GenBank/DDBJ whole genome shotgun (WGS) entry which is preliminary data.</text>
</comment>
<dbReference type="PROSITE" id="PS51257">
    <property type="entry name" value="PROKAR_LIPOPROTEIN"/>
    <property type="match status" value="1"/>
</dbReference>
<sequence length="341" mass="37687">MRKRRISACLALCLALCLGTACAQEADAPFHTSGRVREEMPLLDITIRDTGAPSDDMLRDRLLSVSILAQDGSLSQTLTYASGEDPSRERAAAMARLEDLNFDGYLDLLLLTAAGARNVFTVFALWNPEAGQFDPVMEHVPWLPAENRFGDEAVPLELCNPVLLPQTRQIYSCVEDGFYYRTQIAYGWEGDDFLCEDSVAYIYDAGGGTIGEKLHRLGTQIALCWDMQYPEDWYYGQDAIARERSAVLDYMMQGDALTNPAFLTVANTDWVHLRMQDSTASPSLAKLDAGVEVQVLQTGCGTDGGWVRVWLSDLSDGRIAVDDAFLGAPALTGYIWHSFLQ</sequence>
<dbReference type="Proteomes" id="UP000886819">
    <property type="component" value="Unassembled WGS sequence"/>
</dbReference>
<keyword evidence="1" id="KW-0732">Signal</keyword>
<reference evidence="2" key="2">
    <citation type="journal article" date="2021" name="PeerJ">
        <title>Extensive microbial diversity within the chicken gut microbiome revealed by metagenomics and culture.</title>
        <authorList>
            <person name="Gilroy R."/>
            <person name="Ravi A."/>
            <person name="Getino M."/>
            <person name="Pursley I."/>
            <person name="Horton D.L."/>
            <person name="Alikhan N.F."/>
            <person name="Baker D."/>
            <person name="Gharbi K."/>
            <person name="Hall N."/>
            <person name="Watson M."/>
            <person name="Adriaenssens E.M."/>
            <person name="Foster-Nyarko E."/>
            <person name="Jarju S."/>
            <person name="Secka A."/>
            <person name="Antonio M."/>
            <person name="Oren A."/>
            <person name="Chaudhuri R.R."/>
            <person name="La Ragione R."/>
            <person name="Hildebrand F."/>
            <person name="Pallen M.J."/>
        </authorList>
    </citation>
    <scope>NUCLEOTIDE SEQUENCE</scope>
    <source>
        <strain evidence="2">ChiHile30-977</strain>
    </source>
</reference>
<protein>
    <recommendedName>
        <fullName evidence="4">SH3 domain-containing protein</fullName>
    </recommendedName>
</protein>
<evidence type="ECO:0000313" key="2">
    <source>
        <dbReference type="EMBL" id="HIQ63760.1"/>
    </source>
</evidence>
<dbReference type="NCBIfam" id="NF047539">
    <property type="entry name" value="XAC2610_fam"/>
    <property type="match status" value="1"/>
</dbReference>
<feature type="signal peptide" evidence="1">
    <location>
        <begin position="1"/>
        <end position="23"/>
    </location>
</feature>
<dbReference type="Gene3D" id="2.30.30.40">
    <property type="entry name" value="SH3 Domains"/>
    <property type="match status" value="1"/>
</dbReference>
<accession>A0A9D0YXN2</accession>
<name>A0A9D0YXN2_9FIRM</name>